<dbReference type="EMBL" id="CP017641">
    <property type="protein sequence ID" value="APZ90782.1"/>
    <property type="molecule type" value="Genomic_DNA"/>
</dbReference>
<evidence type="ECO:0000256" key="1">
    <source>
        <dbReference type="ARBA" id="ARBA00004058"/>
    </source>
</evidence>
<dbReference type="GO" id="GO:0018759">
    <property type="term" value="F:methenyltetrahydromethanopterin cyclohydrolase activity"/>
    <property type="evidence" value="ECO:0007669"/>
    <property type="project" value="UniProtKB-UniRule"/>
</dbReference>
<evidence type="ECO:0000256" key="5">
    <source>
        <dbReference type="ARBA" id="ARBA00012765"/>
    </source>
</evidence>
<evidence type="ECO:0000313" key="13">
    <source>
        <dbReference type="EMBL" id="APZ90782.1"/>
    </source>
</evidence>
<evidence type="ECO:0000256" key="6">
    <source>
        <dbReference type="ARBA" id="ARBA00020597"/>
    </source>
</evidence>
<dbReference type="Proteomes" id="UP000187735">
    <property type="component" value="Chromosome"/>
</dbReference>
<evidence type="ECO:0000256" key="10">
    <source>
        <dbReference type="ARBA" id="ARBA00030468"/>
    </source>
</evidence>
<evidence type="ECO:0000256" key="11">
    <source>
        <dbReference type="ARBA" id="ARBA00048684"/>
    </source>
</evidence>
<comment type="pathway">
    <text evidence="3 12">One-carbon metabolism; formaldehyde degradation; formate from formaldehyde (H(4)MPT route): step 3/5.</text>
</comment>
<dbReference type="STRING" id="1891926.Fuma_00366"/>
<evidence type="ECO:0000256" key="7">
    <source>
        <dbReference type="ARBA" id="ARBA00022490"/>
    </source>
</evidence>
<dbReference type="Gene3D" id="3.30.1030.10">
    <property type="entry name" value="Methenyltetrahydromethanopterin Cyclohydrolase, Chain A, domain 2"/>
    <property type="match status" value="1"/>
</dbReference>
<dbReference type="AlphaFoldDB" id="A0A1P8W9Q4"/>
<dbReference type="GO" id="GO:0006730">
    <property type="term" value="P:one-carbon metabolic process"/>
    <property type="evidence" value="ECO:0007669"/>
    <property type="project" value="UniProtKB-UniRule"/>
</dbReference>
<keyword evidence="14" id="KW-1185">Reference proteome</keyword>
<dbReference type="InterPro" id="IPR003209">
    <property type="entry name" value="METHMP_CycHdrlase"/>
</dbReference>
<dbReference type="GO" id="GO:0046294">
    <property type="term" value="P:formaldehyde catabolic process"/>
    <property type="evidence" value="ECO:0007669"/>
    <property type="project" value="UniProtKB-UniRule"/>
</dbReference>
<comment type="catalytic activity">
    <reaction evidence="11 12">
        <text>5,10-methenyl-5,6,7,8-tetrahydromethanopterin + H2O = N(5)-formyl-5,6,7,8-tetrahydromethanopterin + H(+)</text>
        <dbReference type="Rhea" id="RHEA:19053"/>
        <dbReference type="ChEBI" id="CHEBI:15377"/>
        <dbReference type="ChEBI" id="CHEBI:15378"/>
        <dbReference type="ChEBI" id="CHEBI:58018"/>
        <dbReference type="ChEBI" id="CHEBI:58337"/>
        <dbReference type="EC" id="3.5.4.27"/>
    </reaction>
</comment>
<proteinExistence type="inferred from homology"/>
<dbReference type="Pfam" id="PF02289">
    <property type="entry name" value="MCH"/>
    <property type="match status" value="1"/>
</dbReference>
<dbReference type="RefSeq" id="WP_077022629.1">
    <property type="nucleotide sequence ID" value="NZ_CP017641.1"/>
</dbReference>
<dbReference type="UniPathway" id="UPA00562">
    <property type="reaction ID" value="UER00703"/>
</dbReference>
<dbReference type="OrthoDB" id="241529at2"/>
<dbReference type="KEGG" id="fmr:Fuma_00366"/>
<evidence type="ECO:0000256" key="9">
    <source>
        <dbReference type="ARBA" id="ARBA00022801"/>
    </source>
</evidence>
<sequence>MLNQLNERSARILQNAVSNADDLRIEVSQLAQAKVLDFGVKSPGGIEAGLVLARTCMAGLGHVDLHAAGSLIDVPQVFVRTDHPLAACLQSQYAGWKIATDDFFAMGSGPMRAAAASEELFDEFPAQEDGPVCVGVLEAGSLPTEAAIQTVREKLTKHAELFLAVAPTASQAGNIQVVARSVETAMHKLHELKFPVDVIVSGTGTAPLPPVANDDLAGIGRTNDSILYGSVVNLWVRCEDELIEEIGPQTPSNSSSSHGQSFLKLFKEANHDFYALDKALFSPAVVIFHNLTSGRSLRFGTLMPELLHRSFGM</sequence>
<evidence type="ECO:0000256" key="2">
    <source>
        <dbReference type="ARBA" id="ARBA00004496"/>
    </source>
</evidence>
<dbReference type="SUPFAM" id="SSF56199">
    <property type="entry name" value="Methenyltetrahydromethanopterin cyclohydrolase"/>
    <property type="match status" value="1"/>
</dbReference>
<evidence type="ECO:0000256" key="8">
    <source>
        <dbReference type="ARBA" id="ARBA00022563"/>
    </source>
</evidence>
<dbReference type="EC" id="3.5.4.27" evidence="5 12"/>
<evidence type="ECO:0000256" key="3">
    <source>
        <dbReference type="ARBA" id="ARBA00005087"/>
    </source>
</evidence>
<accession>A0A1P8W9Q4</accession>
<keyword evidence="7 12" id="KW-0963">Cytoplasm</keyword>
<evidence type="ECO:0000313" key="14">
    <source>
        <dbReference type="Proteomes" id="UP000187735"/>
    </source>
</evidence>
<comment type="subcellular location">
    <subcellularLocation>
        <location evidence="2 12">Cytoplasm</location>
    </subcellularLocation>
</comment>
<keyword evidence="9 12" id="KW-0378">Hydrolase</keyword>
<dbReference type="HAMAP" id="MF_00486">
    <property type="entry name" value="McH"/>
    <property type="match status" value="1"/>
</dbReference>
<name>A0A1P8W9Q4_9PLAN</name>
<comment type="function">
    <text evidence="1 12">Catalyzes the hydrolysis of methenyl-H(4)MPT(+) to 5-formyl-H(4)MPT.</text>
</comment>
<reference evidence="13 14" key="1">
    <citation type="journal article" date="2016" name="Front. Microbiol.">
        <title>Fuerstia marisgermanicae gen. nov., sp. nov., an Unusual Member of the Phylum Planctomycetes from the German Wadden Sea.</title>
        <authorList>
            <person name="Kohn T."/>
            <person name="Heuer A."/>
            <person name="Jogler M."/>
            <person name="Vollmers J."/>
            <person name="Boedeker C."/>
            <person name="Bunk B."/>
            <person name="Rast P."/>
            <person name="Borchert D."/>
            <person name="Glockner I."/>
            <person name="Freese H.M."/>
            <person name="Klenk H.P."/>
            <person name="Overmann J."/>
            <person name="Kaster A.K."/>
            <person name="Rohde M."/>
            <person name="Wiegand S."/>
            <person name="Jogler C."/>
        </authorList>
    </citation>
    <scope>NUCLEOTIDE SEQUENCE [LARGE SCALE GENOMIC DNA]</scope>
    <source>
        <strain evidence="13 14">NH11</strain>
    </source>
</reference>
<dbReference type="NCBIfam" id="TIGR03120">
    <property type="entry name" value="one_C_mch"/>
    <property type="match status" value="1"/>
</dbReference>
<comment type="similarity">
    <text evidence="4 12">Belongs to the MCH family.</text>
</comment>
<dbReference type="GO" id="GO:0005737">
    <property type="term" value="C:cytoplasm"/>
    <property type="evidence" value="ECO:0007669"/>
    <property type="project" value="UniProtKB-SubCell"/>
</dbReference>
<gene>
    <name evidence="12 13" type="primary">mch</name>
    <name evidence="13" type="ORF">Fuma_00366</name>
</gene>
<evidence type="ECO:0000256" key="4">
    <source>
        <dbReference type="ARBA" id="ARBA00006902"/>
    </source>
</evidence>
<protein>
    <recommendedName>
        <fullName evidence="6 12">Methenyltetrahydromethanopterin cyclohydrolase</fullName>
        <ecNumber evidence="5 12">3.5.4.27</ecNumber>
    </recommendedName>
    <alternativeName>
        <fullName evidence="10 12">Methenyl-H4MPT cyclohydrolase</fullName>
    </alternativeName>
</protein>
<dbReference type="Gene3D" id="3.10.340.11">
    <property type="entry name" value="Methenyltetrahydromethanopterin Cyclohydrolase, Chain A, domain 1"/>
    <property type="match status" value="1"/>
</dbReference>
<keyword evidence="8 12" id="KW-0554">One-carbon metabolism</keyword>
<evidence type="ECO:0000256" key="12">
    <source>
        <dbReference type="HAMAP-Rule" id="MF_00486"/>
    </source>
</evidence>
<organism evidence="13 14">
    <name type="scientific">Fuerstiella marisgermanici</name>
    <dbReference type="NCBI Taxonomy" id="1891926"/>
    <lineage>
        <taxon>Bacteria</taxon>
        <taxon>Pseudomonadati</taxon>
        <taxon>Planctomycetota</taxon>
        <taxon>Planctomycetia</taxon>
        <taxon>Planctomycetales</taxon>
        <taxon>Planctomycetaceae</taxon>
        <taxon>Fuerstiella</taxon>
    </lineage>
</organism>